<dbReference type="Proteomes" id="UP001642487">
    <property type="component" value="Chromosome 8"/>
</dbReference>
<evidence type="ECO:0000256" key="1">
    <source>
        <dbReference type="SAM" id="Phobius"/>
    </source>
</evidence>
<feature type="non-terminal residue" evidence="2">
    <location>
        <position position="125"/>
    </location>
</feature>
<sequence length="125" mass="13714">MTPLPSPCILVRIIFGYEMLCITLFVIYFALLCLLYALHYSVCYRDPPVAETPLLANVATTGSQQIPSVTLTYDAFQHIIDGIVENRVAHPSAPSSQSTVGDNMNYAPGFISFEPPFDGSSHDID</sequence>
<protein>
    <submittedName>
        <fullName evidence="2">Uncharacterized protein</fullName>
    </submittedName>
</protein>
<proteinExistence type="predicted"/>
<keyword evidence="3" id="KW-1185">Reference proteome</keyword>
<evidence type="ECO:0000313" key="2">
    <source>
        <dbReference type="EMBL" id="CAK9327690.1"/>
    </source>
</evidence>
<reference evidence="2 3" key="1">
    <citation type="submission" date="2024-03" db="EMBL/GenBank/DDBJ databases">
        <authorList>
            <person name="Gkanogiannis A."/>
            <person name="Becerra Lopez-Lavalle L."/>
        </authorList>
    </citation>
    <scope>NUCLEOTIDE SEQUENCE [LARGE SCALE GENOMIC DNA]</scope>
</reference>
<keyword evidence="1" id="KW-0472">Membrane</keyword>
<dbReference type="EMBL" id="OZ021742">
    <property type="protein sequence ID" value="CAK9327690.1"/>
    <property type="molecule type" value="Genomic_DNA"/>
</dbReference>
<keyword evidence="1" id="KW-1133">Transmembrane helix</keyword>
<evidence type="ECO:0000313" key="3">
    <source>
        <dbReference type="Proteomes" id="UP001642487"/>
    </source>
</evidence>
<feature type="transmembrane region" description="Helical" evidence="1">
    <location>
        <begin position="14"/>
        <end position="38"/>
    </location>
</feature>
<gene>
    <name evidence="2" type="ORF">CITCOLO1_LOCUS20077</name>
</gene>
<accession>A0ABP0Z4I1</accession>
<name>A0ABP0Z4I1_9ROSI</name>
<organism evidence="2 3">
    <name type="scientific">Citrullus colocynthis</name>
    <name type="common">colocynth</name>
    <dbReference type="NCBI Taxonomy" id="252529"/>
    <lineage>
        <taxon>Eukaryota</taxon>
        <taxon>Viridiplantae</taxon>
        <taxon>Streptophyta</taxon>
        <taxon>Embryophyta</taxon>
        <taxon>Tracheophyta</taxon>
        <taxon>Spermatophyta</taxon>
        <taxon>Magnoliopsida</taxon>
        <taxon>eudicotyledons</taxon>
        <taxon>Gunneridae</taxon>
        <taxon>Pentapetalae</taxon>
        <taxon>rosids</taxon>
        <taxon>fabids</taxon>
        <taxon>Cucurbitales</taxon>
        <taxon>Cucurbitaceae</taxon>
        <taxon>Benincaseae</taxon>
        <taxon>Citrullus</taxon>
    </lineage>
</organism>
<keyword evidence="1" id="KW-0812">Transmembrane</keyword>